<evidence type="ECO:0000256" key="1">
    <source>
        <dbReference type="SAM" id="MobiDB-lite"/>
    </source>
</evidence>
<keyword evidence="3" id="KW-1185">Reference proteome</keyword>
<sequence>MNQPNPIQMQKFLSGVDYPADRDALVEHARSQGADEDVLRGLESMPDRSFDGPNAVSQAFSNQS</sequence>
<dbReference type="OrthoDB" id="6161020at2"/>
<dbReference type="STRING" id="1912961.BU204_32170"/>
<name>A0A1Q8C6K2_9PSEU</name>
<dbReference type="EMBL" id="MSIE01000078">
    <property type="protein sequence ID" value="OLF09996.1"/>
    <property type="molecule type" value="Genomic_DNA"/>
</dbReference>
<organism evidence="2 3">
    <name type="scientific">Actinophytocola xanthii</name>
    <dbReference type="NCBI Taxonomy" id="1912961"/>
    <lineage>
        <taxon>Bacteria</taxon>
        <taxon>Bacillati</taxon>
        <taxon>Actinomycetota</taxon>
        <taxon>Actinomycetes</taxon>
        <taxon>Pseudonocardiales</taxon>
        <taxon>Pseudonocardiaceae</taxon>
    </lineage>
</organism>
<reference evidence="2 3" key="1">
    <citation type="submission" date="2016-12" db="EMBL/GenBank/DDBJ databases">
        <title>The draft genome sequence of Actinophytocola sp. 11-183.</title>
        <authorList>
            <person name="Wang W."/>
            <person name="Yuan L."/>
        </authorList>
    </citation>
    <scope>NUCLEOTIDE SEQUENCE [LARGE SCALE GENOMIC DNA]</scope>
    <source>
        <strain evidence="2 3">11-183</strain>
    </source>
</reference>
<feature type="compositionally biased region" description="Polar residues" evidence="1">
    <location>
        <begin position="55"/>
        <end position="64"/>
    </location>
</feature>
<accession>A0A1Q8C6K2</accession>
<feature type="region of interest" description="Disordered" evidence="1">
    <location>
        <begin position="43"/>
        <end position="64"/>
    </location>
</feature>
<evidence type="ECO:0000313" key="3">
    <source>
        <dbReference type="Proteomes" id="UP000185596"/>
    </source>
</evidence>
<proteinExistence type="predicted"/>
<dbReference type="InterPro" id="IPR021527">
    <property type="entry name" value="DUF2795"/>
</dbReference>
<evidence type="ECO:0000313" key="2">
    <source>
        <dbReference type="EMBL" id="OLF09996.1"/>
    </source>
</evidence>
<dbReference type="Proteomes" id="UP000185596">
    <property type="component" value="Unassembled WGS sequence"/>
</dbReference>
<protein>
    <submittedName>
        <fullName evidence="2">DUF2795 domain-containing protein</fullName>
    </submittedName>
</protein>
<comment type="caution">
    <text evidence="2">The sequence shown here is derived from an EMBL/GenBank/DDBJ whole genome shotgun (WGS) entry which is preliminary data.</text>
</comment>
<dbReference type="Pfam" id="PF11387">
    <property type="entry name" value="DUF2795"/>
    <property type="match status" value="1"/>
</dbReference>
<dbReference type="AlphaFoldDB" id="A0A1Q8C6K2"/>
<dbReference type="RefSeq" id="WP_075129565.1">
    <property type="nucleotide sequence ID" value="NZ_MSIE01000078.1"/>
</dbReference>
<gene>
    <name evidence="2" type="ORF">BU204_32170</name>
</gene>